<gene>
    <name evidence="1" type="ORF">Dac01nite_03600</name>
</gene>
<comment type="caution">
    <text evidence="1">The sequence shown here is derived from an EMBL/GenBank/DDBJ whole genome shotgun (WGS) entry which is preliminary data.</text>
</comment>
<proteinExistence type="predicted"/>
<dbReference type="EMBL" id="BONR01000001">
    <property type="protein sequence ID" value="GIG53608.1"/>
    <property type="molecule type" value="Genomic_DNA"/>
</dbReference>
<keyword evidence="2" id="KW-1185">Reference proteome</keyword>
<evidence type="ECO:0000313" key="2">
    <source>
        <dbReference type="Proteomes" id="UP000652354"/>
    </source>
</evidence>
<reference evidence="1" key="1">
    <citation type="submission" date="2021-01" db="EMBL/GenBank/DDBJ databases">
        <title>Whole genome shotgun sequence of Demequina activiva NBRC 110675.</title>
        <authorList>
            <person name="Komaki H."/>
            <person name="Tamura T."/>
        </authorList>
    </citation>
    <scope>NUCLEOTIDE SEQUENCE</scope>
    <source>
        <strain evidence="1">NBRC 110675</strain>
    </source>
</reference>
<evidence type="ECO:0000313" key="1">
    <source>
        <dbReference type="EMBL" id="GIG53608.1"/>
    </source>
</evidence>
<dbReference type="InterPro" id="IPR016024">
    <property type="entry name" value="ARM-type_fold"/>
</dbReference>
<protein>
    <recommendedName>
        <fullName evidence="3">Leucine rich repeat variant</fullName>
    </recommendedName>
</protein>
<dbReference type="Gene3D" id="1.25.10.10">
    <property type="entry name" value="Leucine-rich Repeat Variant"/>
    <property type="match status" value="1"/>
</dbReference>
<evidence type="ECO:0008006" key="3">
    <source>
        <dbReference type="Google" id="ProtNLM"/>
    </source>
</evidence>
<dbReference type="SUPFAM" id="SSF48371">
    <property type="entry name" value="ARM repeat"/>
    <property type="match status" value="1"/>
</dbReference>
<organism evidence="1 2">
    <name type="scientific">Demequina activiva</name>
    <dbReference type="NCBI Taxonomy" id="1582364"/>
    <lineage>
        <taxon>Bacteria</taxon>
        <taxon>Bacillati</taxon>
        <taxon>Actinomycetota</taxon>
        <taxon>Actinomycetes</taxon>
        <taxon>Micrococcales</taxon>
        <taxon>Demequinaceae</taxon>
        <taxon>Demequina</taxon>
    </lineage>
</organism>
<sequence>MHEPRKPWTPQSRRALREILAHPSHERAVQLAASRNTAVRAALAAARETPIGVLIHLSTDPEAAVRAAVAGNQAVAVSVSTMRRLGRDADASVRAALEANTFVPAALRDARSSVAA</sequence>
<name>A0A919UKD8_9MICO</name>
<accession>A0A919UKD8</accession>
<dbReference type="InterPro" id="IPR011989">
    <property type="entry name" value="ARM-like"/>
</dbReference>
<dbReference type="AlphaFoldDB" id="A0A919UKD8"/>
<dbReference type="RefSeq" id="WP_203653053.1">
    <property type="nucleotide sequence ID" value="NZ_BONR01000001.1"/>
</dbReference>
<dbReference type="Proteomes" id="UP000652354">
    <property type="component" value="Unassembled WGS sequence"/>
</dbReference>